<evidence type="ECO:0000256" key="1">
    <source>
        <dbReference type="SAM" id="MobiDB-lite"/>
    </source>
</evidence>
<dbReference type="AlphaFoldDB" id="A0A6S6TLF0"/>
<organism evidence="2">
    <name type="scientific">uncultured Aureispira sp</name>
    <dbReference type="NCBI Taxonomy" id="1331704"/>
    <lineage>
        <taxon>Bacteria</taxon>
        <taxon>Pseudomonadati</taxon>
        <taxon>Bacteroidota</taxon>
        <taxon>Saprospiria</taxon>
        <taxon>Saprospirales</taxon>
        <taxon>Saprospiraceae</taxon>
        <taxon>Aureispira</taxon>
        <taxon>environmental samples</taxon>
    </lineage>
</organism>
<dbReference type="EMBL" id="CACVAQ010000300">
    <property type="protein sequence ID" value="CAA6821682.1"/>
    <property type="molecule type" value="Genomic_DNA"/>
</dbReference>
<feature type="region of interest" description="Disordered" evidence="1">
    <location>
        <begin position="1"/>
        <end position="21"/>
    </location>
</feature>
<gene>
    <name evidence="2" type="ORF">HELGO_WM45674</name>
</gene>
<feature type="compositionally biased region" description="Acidic residues" evidence="1">
    <location>
        <begin position="8"/>
        <end position="21"/>
    </location>
</feature>
<accession>A0A6S6TLF0</accession>
<evidence type="ECO:0000313" key="2">
    <source>
        <dbReference type="EMBL" id="CAA6821682.1"/>
    </source>
</evidence>
<protein>
    <submittedName>
        <fullName evidence="2">Uncharacterized protein</fullName>
    </submittedName>
</protein>
<reference evidence="2" key="1">
    <citation type="submission" date="2020-01" db="EMBL/GenBank/DDBJ databases">
        <authorList>
            <person name="Meier V. D."/>
            <person name="Meier V D."/>
        </authorList>
    </citation>
    <scope>NUCLEOTIDE SEQUENCE</scope>
    <source>
        <strain evidence="2">HLG_WM_MAG_10</strain>
    </source>
</reference>
<proteinExistence type="predicted"/>
<sequence>MFVSCSSDETETADADTTDVESTEVDTRSVVNKVSAKAYYYTSLATFKDGFPKESLEKIASLEGKKINLVVLYESDALWAKIFSTEIYKETGSDIFNGLMESYKLKIVQHFTINEDNEGLILKPNTSLENPIEAARKFSLIESVLMVQIKEVPQEEENTKDSTDVN</sequence>
<name>A0A6S6TLF0_9BACT</name>